<dbReference type="InterPro" id="IPR008900">
    <property type="entry name" value="Zot_N"/>
</dbReference>
<accession>A0A6H1Z8K1</accession>
<feature type="domain" description="Zona occludens toxin N-terminal" evidence="2">
    <location>
        <begin position="5"/>
        <end position="182"/>
    </location>
</feature>
<reference evidence="3" key="1">
    <citation type="submission" date="2020-03" db="EMBL/GenBank/DDBJ databases">
        <title>The deep terrestrial virosphere.</title>
        <authorList>
            <person name="Holmfeldt K."/>
            <person name="Nilsson E."/>
            <person name="Simone D."/>
            <person name="Lopez-Fernandez M."/>
            <person name="Wu X."/>
            <person name="de Brujin I."/>
            <person name="Lundin D."/>
            <person name="Andersson A."/>
            <person name="Bertilsson S."/>
            <person name="Dopson M."/>
        </authorList>
    </citation>
    <scope>NUCLEOTIDE SEQUENCE</scope>
    <source>
        <strain evidence="3">TM448A03113</strain>
        <strain evidence="4">TM448B01926</strain>
    </source>
</reference>
<feature type="region of interest" description="Disordered" evidence="1">
    <location>
        <begin position="351"/>
        <end position="397"/>
    </location>
</feature>
<dbReference type="EMBL" id="MT144844">
    <property type="protein sequence ID" value="QJI00343.1"/>
    <property type="molecule type" value="Genomic_DNA"/>
</dbReference>
<evidence type="ECO:0000313" key="3">
    <source>
        <dbReference type="EMBL" id="QJA43625.1"/>
    </source>
</evidence>
<evidence type="ECO:0000256" key="1">
    <source>
        <dbReference type="SAM" id="MobiDB-lite"/>
    </source>
</evidence>
<name>A0A6H1Z8K1_9ZZZZ</name>
<feature type="compositionally biased region" description="Basic and acidic residues" evidence="1">
    <location>
        <begin position="356"/>
        <end position="369"/>
    </location>
</feature>
<dbReference type="AlphaFoldDB" id="A0A6H1Z8K1"/>
<dbReference type="EMBL" id="MT144382">
    <property type="protein sequence ID" value="QJA43625.1"/>
    <property type="molecule type" value="Genomic_DNA"/>
</dbReference>
<gene>
    <name evidence="3" type="ORF">TM448A03113_0011</name>
    <name evidence="4" type="ORF">TM448B01926_0010</name>
</gene>
<organism evidence="3">
    <name type="scientific">viral metagenome</name>
    <dbReference type="NCBI Taxonomy" id="1070528"/>
    <lineage>
        <taxon>unclassified sequences</taxon>
        <taxon>metagenomes</taxon>
        <taxon>organismal metagenomes</taxon>
    </lineage>
</organism>
<sequence length="397" mass="43899">MSSPIVLRTGLPGNGKTLNTIKEVDAQAKAESRVVYYHNVAGLQPSKLQAQWFEFDDPLKWHELPKDSIIVVDEAQGSESQPMFGVRDPRHSVPSHVSAFETVRHRGHQIHLITQDPRFLDVHIRRLCNMHVHYWRIFGSQKVSRYETPRVVNDVEKLSSFSQSSRTIITLDKKMFGTYTSSQGEHHFKFKPSRKAVMAVGVILVAAIGVYSMISKYSGGSDQAAPGGDMVSQVKEAAGSVLPSIARPAGVSGMGTPVTKAEYLNARMPRIEQVPSSAPIYDGLTEAKAYPRLYCMSSTDEASYRRNFGTMSTAVVNGTPTVCQCYTQQGTRVDTDFQFCATAVARGYFDPAIPDRGSREDTRDQRQRQDSPSNPIPEPLPDPKLTVVGSGNPGHLW</sequence>
<evidence type="ECO:0000313" key="4">
    <source>
        <dbReference type="EMBL" id="QJI00343.1"/>
    </source>
</evidence>
<dbReference type="Pfam" id="PF05707">
    <property type="entry name" value="Zot"/>
    <property type="match status" value="1"/>
</dbReference>
<dbReference type="Gene3D" id="3.40.50.300">
    <property type="entry name" value="P-loop containing nucleotide triphosphate hydrolases"/>
    <property type="match status" value="1"/>
</dbReference>
<proteinExistence type="predicted"/>
<dbReference type="InterPro" id="IPR027417">
    <property type="entry name" value="P-loop_NTPase"/>
</dbReference>
<protein>
    <submittedName>
        <fullName evidence="3">Putative zonular occludens toxin protein</fullName>
    </submittedName>
</protein>
<evidence type="ECO:0000259" key="2">
    <source>
        <dbReference type="Pfam" id="PF05707"/>
    </source>
</evidence>